<feature type="compositionally biased region" description="Polar residues" evidence="1">
    <location>
        <begin position="68"/>
        <end position="77"/>
    </location>
</feature>
<reference evidence="3" key="1">
    <citation type="submission" date="2022-10" db="EMBL/GenBank/DDBJ databases">
        <title>Culturing micro-colonial fungi from biological soil crusts in the Mojave desert and describing Neophaeococcomyces mojavensis, and introducing the new genera and species Taxawa tesnikishii.</title>
        <authorList>
            <person name="Kurbessoian T."/>
            <person name="Stajich J.E."/>
        </authorList>
    </citation>
    <scope>NUCLEOTIDE SEQUENCE</scope>
    <source>
        <strain evidence="3">TK_35</strain>
    </source>
</reference>
<feature type="signal peptide" evidence="2">
    <location>
        <begin position="1"/>
        <end position="17"/>
    </location>
</feature>
<feature type="compositionally biased region" description="Basic and acidic residues" evidence="1">
    <location>
        <begin position="166"/>
        <end position="180"/>
    </location>
</feature>
<organism evidence="3 4">
    <name type="scientific">Knufia peltigerae</name>
    <dbReference type="NCBI Taxonomy" id="1002370"/>
    <lineage>
        <taxon>Eukaryota</taxon>
        <taxon>Fungi</taxon>
        <taxon>Dikarya</taxon>
        <taxon>Ascomycota</taxon>
        <taxon>Pezizomycotina</taxon>
        <taxon>Eurotiomycetes</taxon>
        <taxon>Chaetothyriomycetidae</taxon>
        <taxon>Chaetothyriales</taxon>
        <taxon>Trichomeriaceae</taxon>
        <taxon>Knufia</taxon>
    </lineage>
</organism>
<proteinExistence type="predicted"/>
<keyword evidence="4" id="KW-1185">Reference proteome</keyword>
<dbReference type="Proteomes" id="UP001172681">
    <property type="component" value="Unassembled WGS sequence"/>
</dbReference>
<feature type="region of interest" description="Disordered" evidence="1">
    <location>
        <begin position="50"/>
        <end position="112"/>
    </location>
</feature>
<sequence>MASRPLLLTLLPAVTRSGGLLTTTVPLRAASRLSTRFIHSSLLRPVAAAPAGTSSSNTINVPPPSASAVDQSRQVSSEPYDEAKNAAFLGEADSDDGFEAGRLERGDTDEAVDPAIARNAAFLGEADSNDGFEARRAEEGDTYPGIDPSAARNAAFLGEADSDDGFEARRAEEGDSHEAMDATNAAFLGEADSDDGFEADIEVNPAKHHHKIEDTSESGFHAERGELR</sequence>
<feature type="region of interest" description="Disordered" evidence="1">
    <location>
        <begin position="157"/>
        <end position="228"/>
    </location>
</feature>
<evidence type="ECO:0000256" key="1">
    <source>
        <dbReference type="SAM" id="MobiDB-lite"/>
    </source>
</evidence>
<evidence type="ECO:0000313" key="4">
    <source>
        <dbReference type="Proteomes" id="UP001172681"/>
    </source>
</evidence>
<gene>
    <name evidence="3" type="ORF">H2204_006284</name>
</gene>
<dbReference type="EMBL" id="JAPDRN010000038">
    <property type="protein sequence ID" value="KAJ9634459.1"/>
    <property type="molecule type" value="Genomic_DNA"/>
</dbReference>
<comment type="caution">
    <text evidence="3">The sequence shown here is derived from an EMBL/GenBank/DDBJ whole genome shotgun (WGS) entry which is preliminary data.</text>
</comment>
<keyword evidence="2" id="KW-0732">Signal</keyword>
<evidence type="ECO:0000313" key="3">
    <source>
        <dbReference type="EMBL" id="KAJ9634459.1"/>
    </source>
</evidence>
<feature type="compositionally biased region" description="Acidic residues" evidence="1">
    <location>
        <begin position="191"/>
        <end position="201"/>
    </location>
</feature>
<feature type="chain" id="PRO_5041200748" evidence="2">
    <location>
        <begin position="18"/>
        <end position="228"/>
    </location>
</feature>
<protein>
    <submittedName>
        <fullName evidence="3">Uncharacterized protein</fullName>
    </submittedName>
</protein>
<feature type="compositionally biased region" description="Basic and acidic residues" evidence="1">
    <location>
        <begin position="99"/>
        <end position="108"/>
    </location>
</feature>
<evidence type="ECO:0000256" key="2">
    <source>
        <dbReference type="SAM" id="SignalP"/>
    </source>
</evidence>
<dbReference type="AlphaFoldDB" id="A0AA38Y3Y8"/>
<name>A0AA38Y3Y8_9EURO</name>
<accession>A0AA38Y3Y8</accession>